<dbReference type="OrthoDB" id="9793035at2"/>
<dbReference type="PANTHER" id="PTHR30005:SF13">
    <property type="entry name" value="EXOPOLYPHOSPHATASE 2"/>
    <property type="match status" value="1"/>
</dbReference>
<dbReference type="KEGG" id="srt:Srot_1506"/>
<dbReference type="Gene3D" id="3.30.420.40">
    <property type="match status" value="1"/>
</dbReference>
<dbReference type="InterPro" id="IPR003695">
    <property type="entry name" value="Ppx_GppA_N"/>
</dbReference>
<dbReference type="AlphaFoldDB" id="D6Z7N9"/>
<dbReference type="eggNOG" id="COG0248">
    <property type="taxonomic scope" value="Bacteria"/>
</dbReference>
<reference evidence="2 3" key="1">
    <citation type="journal article" date="2010" name="Stand. Genomic Sci.">
        <title>Complete genome sequence of Segniliparus rotundus type strain (CDC 1076).</title>
        <authorList>
            <person name="Sikorski J."/>
            <person name="Lapidus A."/>
            <person name="Copeland A."/>
            <person name="Misra M."/>
            <person name="Glavina Del Rio T."/>
            <person name="Nolan M."/>
            <person name="Lucas S."/>
            <person name="Chen F."/>
            <person name="Tice H."/>
            <person name="Cheng J.F."/>
            <person name="Jando M."/>
            <person name="Schneider S."/>
            <person name="Bruce D."/>
            <person name="Goodwin L."/>
            <person name="Pitluck S."/>
            <person name="Liolios K."/>
            <person name="Mikhailova N."/>
            <person name="Pati A."/>
            <person name="Ivanova N."/>
            <person name="Mavromatis K."/>
            <person name="Chen A."/>
            <person name="Palaniappan K."/>
            <person name="Chertkov O."/>
            <person name="Land M."/>
            <person name="Hauser L."/>
            <person name="Chang Y.J."/>
            <person name="Jeffries C.D."/>
            <person name="Brettin T."/>
            <person name="Detter J.C."/>
            <person name="Han C."/>
            <person name="Rohde M."/>
            <person name="Goker M."/>
            <person name="Bristow J."/>
            <person name="Eisen J.A."/>
            <person name="Markowitz V."/>
            <person name="Hugenholtz P."/>
            <person name="Kyrpides N.C."/>
            <person name="Klenk H.P."/>
        </authorList>
    </citation>
    <scope>NUCLEOTIDE SEQUENCE [LARGE SCALE GENOMIC DNA]</scope>
    <source>
        <strain evidence="3">ATCC BAA-972 / CDC 1076 / CIP 108378 / DSM 44985 / JCM 13578</strain>
    </source>
</reference>
<sequence length="315" mass="32803">MLEPQRIAAVDCGTNSLRLLIGEAGPGGVRALRRETRIVGLGEGVDQTGRFCAEAMQRTLAALTEYAELMRHWGVRRAVMVATSASRDARNAEEFLGRARAVLAAVAPDSHARVISGQEEARLSFTGATAGLAAAPPQVVVDVGGGSTELAIGTGSDVMGTVSLDMGCVRLTERFVRDDPPLRTEIDQVRAYVRGLLRAEEPAGVREARTAVAVAGTALTVAAVAFDHAALEPGLLSGSRLSVSQVVATAELLGAMTLAERSALGPMDSGRAPVIAAGAWILAEVGLYVQERAGVGEFVLREEDILDGALASLLP</sequence>
<evidence type="ECO:0000313" key="3">
    <source>
        <dbReference type="Proteomes" id="UP000002247"/>
    </source>
</evidence>
<dbReference type="Gene3D" id="3.30.420.150">
    <property type="entry name" value="Exopolyphosphatase. Domain 2"/>
    <property type="match status" value="1"/>
</dbReference>
<gene>
    <name evidence="2" type="ordered locus">Srot_1506</name>
</gene>
<dbReference type="STRING" id="640132.Srot_1506"/>
<protein>
    <submittedName>
        <fullName evidence="2">Ppx/GppA phosphatase</fullName>
    </submittedName>
</protein>
<evidence type="ECO:0000313" key="2">
    <source>
        <dbReference type="EMBL" id="ADG97969.1"/>
    </source>
</evidence>
<name>D6Z7N9_SEGRD</name>
<dbReference type="InterPro" id="IPR050273">
    <property type="entry name" value="GppA/Ppx_hydrolase"/>
</dbReference>
<dbReference type="GO" id="GO:0016462">
    <property type="term" value="F:pyrophosphatase activity"/>
    <property type="evidence" value="ECO:0007669"/>
    <property type="project" value="TreeGrafter"/>
</dbReference>
<dbReference type="InterPro" id="IPR043129">
    <property type="entry name" value="ATPase_NBD"/>
</dbReference>
<evidence type="ECO:0000259" key="1">
    <source>
        <dbReference type="Pfam" id="PF02541"/>
    </source>
</evidence>
<organism evidence="2 3">
    <name type="scientific">Segniliparus rotundus (strain ATCC BAA-972 / CDC 1076 / CIP 108378 / DSM 44985 / JCM 13578)</name>
    <dbReference type="NCBI Taxonomy" id="640132"/>
    <lineage>
        <taxon>Bacteria</taxon>
        <taxon>Bacillati</taxon>
        <taxon>Actinomycetota</taxon>
        <taxon>Actinomycetes</taxon>
        <taxon>Mycobacteriales</taxon>
        <taxon>Segniliparaceae</taxon>
        <taxon>Segniliparus</taxon>
    </lineage>
</organism>
<feature type="domain" description="Ppx/GppA phosphatase N-terminal" evidence="1">
    <location>
        <begin position="24"/>
        <end position="302"/>
    </location>
</feature>
<dbReference type="EMBL" id="CP001958">
    <property type="protein sequence ID" value="ADG97969.1"/>
    <property type="molecule type" value="Genomic_DNA"/>
</dbReference>
<dbReference type="Pfam" id="PF02541">
    <property type="entry name" value="Ppx-GppA"/>
    <property type="match status" value="1"/>
</dbReference>
<proteinExistence type="predicted"/>
<dbReference type="Proteomes" id="UP000002247">
    <property type="component" value="Chromosome"/>
</dbReference>
<accession>D6Z7N9</accession>
<dbReference type="PANTHER" id="PTHR30005">
    <property type="entry name" value="EXOPOLYPHOSPHATASE"/>
    <property type="match status" value="1"/>
</dbReference>
<dbReference type="HOGENOM" id="CLU_025908_1_2_11"/>
<dbReference type="SUPFAM" id="SSF53067">
    <property type="entry name" value="Actin-like ATPase domain"/>
    <property type="match status" value="2"/>
</dbReference>
<dbReference type="RefSeq" id="WP_013138422.1">
    <property type="nucleotide sequence ID" value="NC_014168.1"/>
</dbReference>
<keyword evidence="3" id="KW-1185">Reference proteome</keyword>